<accession>A0ABU7VWC2</accession>
<comment type="caution">
    <text evidence="1">The sequence shown here is derived from an EMBL/GenBank/DDBJ whole genome shotgun (WGS) entry which is preliminary data.</text>
</comment>
<evidence type="ECO:0000313" key="1">
    <source>
        <dbReference type="EMBL" id="MEF2968064.1"/>
    </source>
</evidence>
<dbReference type="RefSeq" id="WP_331848279.1">
    <property type="nucleotide sequence ID" value="NZ_JAZHPZ010000012.1"/>
</dbReference>
<evidence type="ECO:0000313" key="2">
    <source>
        <dbReference type="Proteomes" id="UP001306950"/>
    </source>
</evidence>
<sequence length="111" mass="12708">MEEKLDLILSELGIIKSGQSVMKDEVNGINKRLDRHEGLIMQLINIVKSTNEKLAIVKEDVTVIKQDMASLKEAVSQSRENISRQDRILESLAMRSLEQETRIREMKRAAM</sequence>
<gene>
    <name evidence="1" type="ORF">V3851_19730</name>
</gene>
<reference evidence="1 2" key="1">
    <citation type="submission" date="2024-02" db="EMBL/GenBank/DDBJ databases">
        <title>A nitrogen-fixing paenibacillus bacterium.</title>
        <authorList>
            <person name="Zhang W.L."/>
            <person name="Chen S.F."/>
        </authorList>
    </citation>
    <scope>NUCLEOTIDE SEQUENCE [LARGE SCALE GENOMIC DNA]</scope>
    <source>
        <strain evidence="1 2">M1</strain>
    </source>
</reference>
<name>A0ABU7VWC2_9BACL</name>
<proteinExistence type="predicted"/>
<organism evidence="1 2">
    <name type="scientific">Paenibacillus haidiansis</name>
    <dbReference type="NCBI Taxonomy" id="1574488"/>
    <lineage>
        <taxon>Bacteria</taxon>
        <taxon>Bacillati</taxon>
        <taxon>Bacillota</taxon>
        <taxon>Bacilli</taxon>
        <taxon>Bacillales</taxon>
        <taxon>Paenibacillaceae</taxon>
        <taxon>Paenibacillus</taxon>
    </lineage>
</organism>
<keyword evidence="2" id="KW-1185">Reference proteome</keyword>
<protein>
    <submittedName>
        <fullName evidence="1">Uncharacterized protein</fullName>
    </submittedName>
</protein>
<dbReference type="Proteomes" id="UP001306950">
    <property type="component" value="Unassembled WGS sequence"/>
</dbReference>
<dbReference type="EMBL" id="JAZHPZ010000012">
    <property type="protein sequence ID" value="MEF2968064.1"/>
    <property type="molecule type" value="Genomic_DNA"/>
</dbReference>